<evidence type="ECO:0000313" key="3">
    <source>
        <dbReference type="Proteomes" id="UP001336835"/>
    </source>
</evidence>
<dbReference type="Pfam" id="PF13175">
    <property type="entry name" value="AAA_15"/>
    <property type="match status" value="1"/>
</dbReference>
<evidence type="ECO:0000313" key="2">
    <source>
        <dbReference type="EMBL" id="MEE1946933.1"/>
    </source>
</evidence>
<comment type="caution">
    <text evidence="2">The sequence shown here is derived from an EMBL/GenBank/DDBJ whole genome shotgun (WGS) entry which is preliminary data.</text>
</comment>
<dbReference type="Proteomes" id="UP001336835">
    <property type="component" value="Unassembled WGS sequence"/>
</dbReference>
<dbReference type="PANTHER" id="PTHR43581">
    <property type="entry name" value="ATP/GTP PHOSPHATASE"/>
    <property type="match status" value="1"/>
</dbReference>
<name>A0ABU7IBT7_9SPHI</name>
<dbReference type="RefSeq" id="WP_330109220.1">
    <property type="nucleotide sequence ID" value="NZ_JAZDQT010000003.1"/>
</dbReference>
<organism evidence="2 3">
    <name type="scientific">Pedobacter albus</name>
    <dbReference type="NCBI Taxonomy" id="3113905"/>
    <lineage>
        <taxon>Bacteria</taxon>
        <taxon>Pseudomonadati</taxon>
        <taxon>Bacteroidota</taxon>
        <taxon>Sphingobacteriia</taxon>
        <taxon>Sphingobacteriales</taxon>
        <taxon>Sphingobacteriaceae</taxon>
        <taxon>Pedobacter</taxon>
    </lineage>
</organism>
<feature type="domain" description="Endonuclease GajA/Old nuclease/RecF-like AAA" evidence="1">
    <location>
        <begin position="1"/>
        <end position="369"/>
    </location>
</feature>
<sequence length="605" mass="69503">MKLKKLEINGYKNLGQNTVFNFENCTNYVALIGLNGSGKSNILEAVSKIIHGYHYKKAIISLAEGGFDFLLEYEKDGKTIRLQNNQLFVNNRLRKQSIEQFLPSQVIACYSGEELRLWEDIFAQPYLQYFNKIKLNYLAQKLRFLYINKFSWEIALLTLLCHSGSEDFIKNLLGIADLQDVNISFNFSDVYEHRKAKYSVADTTEFIVPQLTDRLKAEQEFYPATIVENENDQILPDEERLPKEFENQFLKLSEIKGIGLGNLQSDIQNIEWCRKLFDFLFLATMPIKKKLITKVKIEFNNKDVRKLSEGEKKLILIKCISSILADDNSIVLYDEPDVSLHISRKKEIKNLIETNSHFTMLTTHSPKLIKELEEKNVFIVNNNATGVEVLNTDIIRNIEHITDNEFSITDATLAIGSKKPLLLVEGKGDVDYINKAIDILNQKAEIDIDILPFGGAANASDFLKELSKSIPQNKEIIILFDRDDAGKDGMKSCINFSGGKANENTYRKNNYIFLMLPKIANHNDFDFLIEDYFSIAKKNNVATQFINNANGVFNKFPKDLKQKIKDELSKSVNLYVRQDLEGFQTLLDKLKRIINKQENFSLEEI</sequence>
<dbReference type="InterPro" id="IPR051396">
    <property type="entry name" value="Bact_Antivir_Def_Nuclease"/>
</dbReference>
<dbReference type="Gene3D" id="3.40.50.300">
    <property type="entry name" value="P-loop containing nucleotide triphosphate hydrolases"/>
    <property type="match status" value="1"/>
</dbReference>
<accession>A0ABU7IBT7</accession>
<dbReference type="InterPro" id="IPR027417">
    <property type="entry name" value="P-loop_NTPase"/>
</dbReference>
<keyword evidence="3" id="KW-1185">Reference proteome</keyword>
<dbReference type="EMBL" id="JAZDQT010000003">
    <property type="protein sequence ID" value="MEE1946933.1"/>
    <property type="molecule type" value="Genomic_DNA"/>
</dbReference>
<protein>
    <submittedName>
        <fullName evidence="2">AAA family ATPase</fullName>
    </submittedName>
</protein>
<dbReference type="SUPFAM" id="SSF52540">
    <property type="entry name" value="P-loop containing nucleoside triphosphate hydrolases"/>
    <property type="match status" value="1"/>
</dbReference>
<evidence type="ECO:0000259" key="1">
    <source>
        <dbReference type="Pfam" id="PF13175"/>
    </source>
</evidence>
<dbReference type="PANTHER" id="PTHR43581:SF2">
    <property type="entry name" value="EXCINUCLEASE ATPASE SUBUNIT"/>
    <property type="match status" value="1"/>
</dbReference>
<dbReference type="Gene3D" id="3.40.1360.10">
    <property type="match status" value="1"/>
</dbReference>
<gene>
    <name evidence="2" type="ORF">VRU48_17535</name>
</gene>
<proteinExistence type="predicted"/>
<dbReference type="CDD" id="cd00267">
    <property type="entry name" value="ABC_ATPase"/>
    <property type="match status" value="1"/>
</dbReference>
<dbReference type="CDD" id="cd00188">
    <property type="entry name" value="TOPRIM"/>
    <property type="match status" value="1"/>
</dbReference>
<reference evidence="2 3" key="1">
    <citation type="submission" date="2024-01" db="EMBL/GenBank/DDBJ databases">
        <title>Pedobacter sp. nov., isolated from fresh soil.</title>
        <authorList>
            <person name="Le N.T.T."/>
        </authorList>
    </citation>
    <scope>NUCLEOTIDE SEQUENCE [LARGE SCALE GENOMIC DNA]</scope>
    <source>
        <strain evidence="2 3">KR3-3</strain>
    </source>
</reference>
<dbReference type="InterPro" id="IPR041685">
    <property type="entry name" value="AAA_GajA/Old/RecF-like"/>
</dbReference>